<dbReference type="GO" id="GO:0046872">
    <property type="term" value="F:metal ion binding"/>
    <property type="evidence" value="ECO:0007669"/>
    <property type="project" value="UniProtKB-KW"/>
</dbReference>
<name>A0A1L8RJP8_9ENTE</name>
<dbReference type="PRINTS" id="PR00377">
    <property type="entry name" value="IMPHPHTASES"/>
</dbReference>
<dbReference type="STRING" id="214095.RU97_GL000210"/>
<protein>
    <submittedName>
        <fullName evidence="6">Inositol-1-monophosphatase</fullName>
    </submittedName>
</protein>
<evidence type="ECO:0000313" key="7">
    <source>
        <dbReference type="Proteomes" id="UP000181884"/>
    </source>
</evidence>
<keyword evidence="7" id="KW-1185">Reference proteome</keyword>
<dbReference type="GO" id="GO:0046854">
    <property type="term" value="P:phosphatidylinositol phosphate biosynthetic process"/>
    <property type="evidence" value="ECO:0007669"/>
    <property type="project" value="InterPro"/>
</dbReference>
<feature type="binding site" evidence="5">
    <location>
        <position position="87"/>
    </location>
    <ligand>
        <name>Mg(2+)</name>
        <dbReference type="ChEBI" id="CHEBI:18420"/>
        <label>1</label>
        <note>catalytic</note>
    </ligand>
</feature>
<dbReference type="AlphaFoldDB" id="A0A1L8RJP8"/>
<feature type="binding site" evidence="5">
    <location>
        <position position="206"/>
    </location>
    <ligand>
        <name>Mg(2+)</name>
        <dbReference type="ChEBI" id="CHEBI:18420"/>
        <label>1</label>
        <note>catalytic</note>
    </ligand>
</feature>
<feature type="binding site" evidence="5">
    <location>
        <position position="84"/>
    </location>
    <ligand>
        <name>Mg(2+)</name>
        <dbReference type="ChEBI" id="CHEBI:18420"/>
        <label>1</label>
        <note>catalytic</note>
    </ligand>
</feature>
<dbReference type="GO" id="GO:0007165">
    <property type="term" value="P:signal transduction"/>
    <property type="evidence" value="ECO:0007669"/>
    <property type="project" value="TreeGrafter"/>
</dbReference>
<accession>A0A1L8RJP8</accession>
<dbReference type="Gene3D" id="3.30.540.10">
    <property type="entry name" value="Fructose-1,6-Bisphosphatase, subunit A, domain 1"/>
    <property type="match status" value="1"/>
</dbReference>
<reference evidence="6 7" key="1">
    <citation type="submission" date="2014-12" db="EMBL/GenBank/DDBJ databases">
        <title>Draft genome sequences of 29 type strains of Enterococci.</title>
        <authorList>
            <person name="Zhong Z."/>
            <person name="Sun Z."/>
            <person name="Liu W."/>
            <person name="Zhang W."/>
            <person name="Zhang H."/>
        </authorList>
    </citation>
    <scope>NUCLEOTIDE SEQUENCE [LARGE SCALE GENOMIC DNA]</scope>
    <source>
        <strain evidence="6 7">DSM 17029</strain>
    </source>
</reference>
<evidence type="ECO:0000256" key="2">
    <source>
        <dbReference type="ARBA" id="ARBA00022723"/>
    </source>
</evidence>
<dbReference type="Gene3D" id="3.40.190.80">
    <property type="match status" value="1"/>
</dbReference>
<dbReference type="CDD" id="cd01637">
    <property type="entry name" value="IMPase_like"/>
    <property type="match status" value="1"/>
</dbReference>
<proteinExistence type="predicted"/>
<feature type="binding site" evidence="5">
    <location>
        <position position="66"/>
    </location>
    <ligand>
        <name>Mg(2+)</name>
        <dbReference type="ChEBI" id="CHEBI:18420"/>
        <label>1</label>
        <note>catalytic</note>
    </ligand>
</feature>
<dbReference type="PANTHER" id="PTHR20854">
    <property type="entry name" value="INOSITOL MONOPHOSPHATASE"/>
    <property type="match status" value="1"/>
</dbReference>
<dbReference type="SUPFAM" id="SSF56655">
    <property type="entry name" value="Carbohydrate phosphatase"/>
    <property type="match status" value="1"/>
</dbReference>
<evidence type="ECO:0000256" key="5">
    <source>
        <dbReference type="PIRSR" id="PIRSR600760-2"/>
    </source>
</evidence>
<evidence type="ECO:0000256" key="3">
    <source>
        <dbReference type="ARBA" id="ARBA00022801"/>
    </source>
</evidence>
<keyword evidence="4 5" id="KW-0460">Magnesium</keyword>
<dbReference type="PRINTS" id="PR00378">
    <property type="entry name" value="LIIMPHPHTASE"/>
</dbReference>
<evidence type="ECO:0000256" key="4">
    <source>
        <dbReference type="ARBA" id="ARBA00022842"/>
    </source>
</evidence>
<keyword evidence="3" id="KW-0378">Hydrolase</keyword>
<gene>
    <name evidence="6" type="ORF">RU97_GL000210</name>
</gene>
<sequence>MEATARLVRTWLEEAGATVRSKLRGQVEVTEKSSRTDLVTNIDKENQAFLVECIQQHFPEDQIQAEENGFDNLTNQSGRTWIIDPIDGTLNFVLERENFCMMMALYEAGQGRLGFIYDVINEKLYWGGPELGLFCNDEPLPTPVNKDLSEGLLGINAYMYAHNIHHAQEIGEASMGVRVSGCAGLEFIAILRGKHIGYLSNLSPWDYAAGNVLLDTIGFTYRSLSHEKLQFEGREYYVGGTPSAMQTMQTMQAK</sequence>
<comment type="cofactor">
    <cofactor evidence="1 5">
        <name>Mg(2+)</name>
        <dbReference type="ChEBI" id="CHEBI:18420"/>
    </cofactor>
</comment>
<dbReference type="Proteomes" id="UP000181884">
    <property type="component" value="Unassembled WGS sequence"/>
</dbReference>
<dbReference type="EMBL" id="JXKH01000001">
    <property type="protein sequence ID" value="OJG19977.1"/>
    <property type="molecule type" value="Genomic_DNA"/>
</dbReference>
<comment type="caution">
    <text evidence="6">The sequence shown here is derived from an EMBL/GenBank/DDBJ whole genome shotgun (WGS) entry which is preliminary data.</text>
</comment>
<keyword evidence="2 5" id="KW-0479">Metal-binding</keyword>
<dbReference type="Pfam" id="PF00459">
    <property type="entry name" value="Inositol_P"/>
    <property type="match status" value="1"/>
</dbReference>
<dbReference type="InterPro" id="IPR020552">
    <property type="entry name" value="Inositol_monoPase_Li-sen"/>
</dbReference>
<organism evidence="6 7">
    <name type="scientific">Enterococcus canis</name>
    <dbReference type="NCBI Taxonomy" id="214095"/>
    <lineage>
        <taxon>Bacteria</taxon>
        <taxon>Bacillati</taxon>
        <taxon>Bacillota</taxon>
        <taxon>Bacilli</taxon>
        <taxon>Lactobacillales</taxon>
        <taxon>Enterococcaceae</taxon>
        <taxon>Enterococcus</taxon>
    </lineage>
</organism>
<dbReference type="InterPro" id="IPR000760">
    <property type="entry name" value="Inositol_monophosphatase-like"/>
</dbReference>
<dbReference type="GO" id="GO:0008934">
    <property type="term" value="F:inositol monophosphate 1-phosphatase activity"/>
    <property type="evidence" value="ECO:0007669"/>
    <property type="project" value="TreeGrafter"/>
</dbReference>
<dbReference type="GO" id="GO:0006020">
    <property type="term" value="P:inositol metabolic process"/>
    <property type="evidence" value="ECO:0007669"/>
    <property type="project" value="TreeGrafter"/>
</dbReference>
<evidence type="ECO:0000256" key="1">
    <source>
        <dbReference type="ARBA" id="ARBA00001946"/>
    </source>
</evidence>
<evidence type="ECO:0000313" key="6">
    <source>
        <dbReference type="EMBL" id="OJG19977.1"/>
    </source>
</evidence>
<dbReference type="PANTHER" id="PTHR20854:SF4">
    <property type="entry name" value="INOSITOL-1-MONOPHOSPHATASE-RELATED"/>
    <property type="match status" value="1"/>
</dbReference>
<dbReference type="FunFam" id="3.30.540.10:FF:000003">
    <property type="entry name" value="Inositol-1-monophosphatase"/>
    <property type="match status" value="1"/>
</dbReference>
<feature type="binding site" evidence="5">
    <location>
        <position position="86"/>
    </location>
    <ligand>
        <name>Mg(2+)</name>
        <dbReference type="ChEBI" id="CHEBI:18420"/>
        <label>1</label>
        <note>catalytic</note>
    </ligand>
</feature>
<dbReference type="RefSeq" id="WP_067391708.1">
    <property type="nucleotide sequence ID" value="NZ_JXKH01000001.1"/>
</dbReference>